<evidence type="ECO:0000256" key="3">
    <source>
        <dbReference type="ARBA" id="ARBA00023163"/>
    </source>
</evidence>
<keyword evidence="1" id="KW-0805">Transcription regulation</keyword>
<dbReference type="InterPro" id="IPR008920">
    <property type="entry name" value="TF_FadR/GntR_C"/>
</dbReference>
<evidence type="ECO:0000259" key="4">
    <source>
        <dbReference type="PROSITE" id="PS50949"/>
    </source>
</evidence>
<dbReference type="SUPFAM" id="SSF46785">
    <property type="entry name" value="Winged helix' DNA-binding domain"/>
    <property type="match status" value="1"/>
</dbReference>
<dbReference type="Proteomes" id="UP000236919">
    <property type="component" value="Unassembled WGS sequence"/>
</dbReference>
<dbReference type="EMBL" id="PQFZ01000005">
    <property type="protein sequence ID" value="POR52438.1"/>
    <property type="molecule type" value="Genomic_DNA"/>
</dbReference>
<keyword evidence="6" id="KW-1185">Reference proteome</keyword>
<gene>
    <name evidence="5" type="ORF">CYD53_105103</name>
</gene>
<dbReference type="InterPro" id="IPR036388">
    <property type="entry name" value="WH-like_DNA-bd_sf"/>
</dbReference>
<dbReference type="GO" id="GO:0003677">
    <property type="term" value="F:DNA binding"/>
    <property type="evidence" value="ECO:0007669"/>
    <property type="project" value="UniProtKB-KW"/>
</dbReference>
<organism evidence="5 6">
    <name type="scientific">Bosea psychrotolerans</name>
    <dbReference type="NCBI Taxonomy" id="1871628"/>
    <lineage>
        <taxon>Bacteria</taxon>
        <taxon>Pseudomonadati</taxon>
        <taxon>Pseudomonadota</taxon>
        <taxon>Alphaproteobacteria</taxon>
        <taxon>Hyphomicrobiales</taxon>
        <taxon>Boseaceae</taxon>
        <taxon>Bosea</taxon>
    </lineage>
</organism>
<dbReference type="InterPro" id="IPR000524">
    <property type="entry name" value="Tscrpt_reg_HTH_GntR"/>
</dbReference>
<dbReference type="SMART" id="SM00895">
    <property type="entry name" value="FCD"/>
    <property type="match status" value="1"/>
</dbReference>
<evidence type="ECO:0000313" key="5">
    <source>
        <dbReference type="EMBL" id="POR52438.1"/>
    </source>
</evidence>
<dbReference type="InterPro" id="IPR036390">
    <property type="entry name" value="WH_DNA-bd_sf"/>
</dbReference>
<sequence>MSQREADMSEIEPISAKTMELAGQIVEIARSENIGRGDRLYEHRLANRLGVSRGPVRAALRSLAQSGLAEAIPNKGFVLAQDLDSEIALRALRAGDTSEAAYLAIANDRLTGALPDTVSEAELMRRYDLKRAELLRLLDRIASEGWVERLRGYGWKFTQTLNSPLAYAQTGRLRMMIEPGGILEPTFQWNAELMGPVREHQKRVQADGMRVFTLSEMFRFGCEVHEAIAECSGNAFLVETLRRINRVRRLFAYKFIPDLQMVEQHTREHLQLLDLLEKGDRTEAAALMRTHLHWSGGGDQIA</sequence>
<dbReference type="Gene3D" id="1.10.10.10">
    <property type="entry name" value="Winged helix-like DNA-binding domain superfamily/Winged helix DNA-binding domain"/>
    <property type="match status" value="1"/>
</dbReference>
<keyword evidence="2 5" id="KW-0238">DNA-binding</keyword>
<evidence type="ECO:0000256" key="2">
    <source>
        <dbReference type="ARBA" id="ARBA00023125"/>
    </source>
</evidence>
<accession>A0A2S4MCG0</accession>
<dbReference type="AlphaFoldDB" id="A0A2S4MCG0"/>
<dbReference type="Gene3D" id="1.20.120.530">
    <property type="entry name" value="GntR ligand-binding domain-like"/>
    <property type="match status" value="1"/>
</dbReference>
<feature type="domain" description="HTH gntR-type" evidence="4">
    <location>
        <begin position="15"/>
        <end position="82"/>
    </location>
</feature>
<proteinExistence type="predicted"/>
<evidence type="ECO:0000256" key="1">
    <source>
        <dbReference type="ARBA" id="ARBA00023015"/>
    </source>
</evidence>
<dbReference type="Pfam" id="PF00392">
    <property type="entry name" value="GntR"/>
    <property type="match status" value="1"/>
</dbReference>
<dbReference type="PANTHER" id="PTHR43537">
    <property type="entry name" value="TRANSCRIPTIONAL REGULATOR, GNTR FAMILY"/>
    <property type="match status" value="1"/>
</dbReference>
<comment type="caution">
    <text evidence="5">The sequence shown here is derived from an EMBL/GenBank/DDBJ whole genome shotgun (WGS) entry which is preliminary data.</text>
</comment>
<protein>
    <submittedName>
        <fullName evidence="5">DNA-binding GntR family transcriptional regulator</fullName>
    </submittedName>
</protein>
<reference evidence="5 6" key="1">
    <citation type="submission" date="2018-01" db="EMBL/GenBank/DDBJ databases">
        <title>Genomic Encyclopedia of Type Strains, Phase III (KMG-III): the genomes of soil and plant-associated and newly described type strains.</title>
        <authorList>
            <person name="Whitman W."/>
        </authorList>
    </citation>
    <scope>NUCLEOTIDE SEQUENCE [LARGE SCALE GENOMIC DNA]</scope>
    <source>
        <strain evidence="5 6">1131</strain>
    </source>
</reference>
<dbReference type="SUPFAM" id="SSF48008">
    <property type="entry name" value="GntR ligand-binding domain-like"/>
    <property type="match status" value="1"/>
</dbReference>
<dbReference type="PROSITE" id="PS50949">
    <property type="entry name" value="HTH_GNTR"/>
    <property type="match status" value="1"/>
</dbReference>
<evidence type="ECO:0000313" key="6">
    <source>
        <dbReference type="Proteomes" id="UP000236919"/>
    </source>
</evidence>
<dbReference type="GO" id="GO:0003700">
    <property type="term" value="F:DNA-binding transcription factor activity"/>
    <property type="evidence" value="ECO:0007669"/>
    <property type="project" value="InterPro"/>
</dbReference>
<dbReference type="Pfam" id="PF07729">
    <property type="entry name" value="FCD"/>
    <property type="match status" value="1"/>
</dbReference>
<keyword evidence="3" id="KW-0804">Transcription</keyword>
<name>A0A2S4MCG0_9HYPH</name>
<dbReference type="InterPro" id="IPR011711">
    <property type="entry name" value="GntR_C"/>
</dbReference>
<dbReference type="SMART" id="SM00345">
    <property type="entry name" value="HTH_GNTR"/>
    <property type="match status" value="2"/>
</dbReference>
<dbReference type="PANTHER" id="PTHR43537:SF24">
    <property type="entry name" value="GLUCONATE OPERON TRANSCRIPTIONAL REPRESSOR"/>
    <property type="match status" value="1"/>
</dbReference>